<dbReference type="RefSeq" id="WP_344385324.1">
    <property type="nucleotide sequence ID" value="NZ_BAAATA010000037.1"/>
</dbReference>
<feature type="compositionally biased region" description="Basic and acidic residues" evidence="1">
    <location>
        <begin position="354"/>
        <end position="384"/>
    </location>
</feature>
<keyword evidence="5" id="KW-1185">Reference proteome</keyword>
<dbReference type="SUPFAM" id="SSF51261">
    <property type="entry name" value="Duplicated hybrid motif"/>
    <property type="match status" value="1"/>
</dbReference>
<keyword evidence="2" id="KW-0472">Membrane</keyword>
<feature type="region of interest" description="Disordered" evidence="1">
    <location>
        <begin position="315"/>
        <end position="384"/>
    </location>
</feature>
<dbReference type="Gene3D" id="2.70.70.10">
    <property type="entry name" value="Glucose Permease (Domain IIA)"/>
    <property type="match status" value="1"/>
</dbReference>
<evidence type="ECO:0000256" key="2">
    <source>
        <dbReference type="SAM" id="Phobius"/>
    </source>
</evidence>
<name>A0ABP5ZVC0_9ACTN</name>
<dbReference type="InterPro" id="IPR050570">
    <property type="entry name" value="Cell_wall_metabolism_enzyme"/>
</dbReference>
<dbReference type="InterPro" id="IPR016047">
    <property type="entry name" value="M23ase_b-sheet_dom"/>
</dbReference>
<evidence type="ECO:0000259" key="3">
    <source>
        <dbReference type="Pfam" id="PF01551"/>
    </source>
</evidence>
<proteinExistence type="predicted"/>
<dbReference type="CDD" id="cd12797">
    <property type="entry name" value="M23_peptidase"/>
    <property type="match status" value="1"/>
</dbReference>
<feature type="transmembrane region" description="Helical" evidence="2">
    <location>
        <begin position="288"/>
        <end position="311"/>
    </location>
</feature>
<dbReference type="Proteomes" id="UP001501358">
    <property type="component" value="Unassembled WGS sequence"/>
</dbReference>
<dbReference type="PANTHER" id="PTHR21666:SF270">
    <property type="entry name" value="MUREIN HYDROLASE ACTIVATOR ENVC"/>
    <property type="match status" value="1"/>
</dbReference>
<feature type="compositionally biased region" description="Low complexity" evidence="1">
    <location>
        <begin position="150"/>
        <end position="166"/>
    </location>
</feature>
<feature type="compositionally biased region" description="Low complexity" evidence="1">
    <location>
        <begin position="208"/>
        <end position="225"/>
    </location>
</feature>
<evidence type="ECO:0000256" key="1">
    <source>
        <dbReference type="SAM" id="MobiDB-lite"/>
    </source>
</evidence>
<protein>
    <submittedName>
        <fullName evidence="4">M23 family metallopeptidase</fullName>
    </submittedName>
</protein>
<accession>A0ABP5ZVC0</accession>
<comment type="caution">
    <text evidence="4">The sequence shown here is derived from an EMBL/GenBank/DDBJ whole genome shotgun (WGS) entry which is preliminary data.</text>
</comment>
<feature type="region of interest" description="Disordered" evidence="1">
    <location>
        <begin position="133"/>
        <end position="283"/>
    </location>
</feature>
<dbReference type="PANTHER" id="PTHR21666">
    <property type="entry name" value="PEPTIDASE-RELATED"/>
    <property type="match status" value="1"/>
</dbReference>
<feature type="compositionally biased region" description="Low complexity" evidence="1">
    <location>
        <begin position="261"/>
        <end position="277"/>
    </location>
</feature>
<dbReference type="EMBL" id="BAAATA010000037">
    <property type="protein sequence ID" value="GAA2505081.1"/>
    <property type="molecule type" value="Genomic_DNA"/>
</dbReference>
<keyword evidence="2" id="KW-1133">Transmembrane helix</keyword>
<feature type="compositionally biased region" description="Basic and acidic residues" evidence="1">
    <location>
        <begin position="329"/>
        <end position="342"/>
    </location>
</feature>
<dbReference type="Pfam" id="PF01551">
    <property type="entry name" value="Peptidase_M23"/>
    <property type="match status" value="1"/>
</dbReference>
<organism evidence="4 5">
    <name type="scientific">Streptomyces thermolineatus</name>
    <dbReference type="NCBI Taxonomy" id="44033"/>
    <lineage>
        <taxon>Bacteria</taxon>
        <taxon>Bacillati</taxon>
        <taxon>Actinomycetota</taxon>
        <taxon>Actinomycetes</taxon>
        <taxon>Kitasatosporales</taxon>
        <taxon>Streptomycetaceae</taxon>
        <taxon>Streptomyces</taxon>
    </lineage>
</organism>
<sequence length="520" mass="53720">MNDSHPAGTMSPNDASYGYYDGDPLFGQAVDPVGAHPAHEAPQGYAALYDTGGYDTTGLGTTAFDTGAHSFTGGYAQQADTTATGYAQDYAAGYQYAAPASPFDTSTGEIPAHGAHGYGAGYGTGYDDGYDTGGYPTVTHDSGAHPVFVPGQAQPQEQGPGTGEYEAVPAEQSASSDGDGESGYASAEYAPSDYESGYDTGEYRTDGYETGDYGTGEYDTADYGTGEYGTADSAPSDDDTRAFEPAGPADPADRADDDDPAVVIAPSASAPSGPAPARNRRRKAAKRSALLTVAVPSVAVMGVAAVAAATITSGPEADAKDTSTQAADEVARKPVQETELDRQLQGLSVGADDFAERASRTQKRIDLKERQAEERRRAAEEAARKEAMRPKFALPVAQRGLSAGYGQAGVNWMSLHTGIDFPVSTGTPVMAATDGTVSTQWDSAYGNMVIVTAADGTETWYCHLSSARIRSGTVKAGDVIGYAGSTGNSTGPHLHFEVHPGGGPAINPSAWLQSKGLNPN</sequence>
<dbReference type="InterPro" id="IPR011055">
    <property type="entry name" value="Dup_hybrid_motif"/>
</dbReference>
<evidence type="ECO:0000313" key="5">
    <source>
        <dbReference type="Proteomes" id="UP001501358"/>
    </source>
</evidence>
<evidence type="ECO:0000313" key="4">
    <source>
        <dbReference type="EMBL" id="GAA2505081.1"/>
    </source>
</evidence>
<feature type="domain" description="M23ase beta-sheet core" evidence="3">
    <location>
        <begin position="415"/>
        <end position="508"/>
    </location>
</feature>
<gene>
    <name evidence="4" type="ORF">GCM10010406_47200</name>
</gene>
<reference evidence="5" key="1">
    <citation type="journal article" date="2019" name="Int. J. Syst. Evol. Microbiol.">
        <title>The Global Catalogue of Microorganisms (GCM) 10K type strain sequencing project: providing services to taxonomists for standard genome sequencing and annotation.</title>
        <authorList>
            <consortium name="The Broad Institute Genomics Platform"/>
            <consortium name="The Broad Institute Genome Sequencing Center for Infectious Disease"/>
            <person name="Wu L."/>
            <person name="Ma J."/>
        </authorList>
    </citation>
    <scope>NUCLEOTIDE SEQUENCE [LARGE SCALE GENOMIC DNA]</scope>
    <source>
        <strain evidence="5">JCM 6307</strain>
    </source>
</reference>
<keyword evidence="2" id="KW-0812">Transmembrane</keyword>